<dbReference type="SUPFAM" id="SSF52266">
    <property type="entry name" value="SGNH hydrolase"/>
    <property type="match status" value="1"/>
</dbReference>
<evidence type="ECO:0000313" key="1">
    <source>
        <dbReference type="EMBL" id="TLU96410.1"/>
    </source>
</evidence>
<dbReference type="InterPro" id="IPR036514">
    <property type="entry name" value="SGNH_hydro_sf"/>
</dbReference>
<name>A0A5R9KJL5_9BACT</name>
<dbReference type="Proteomes" id="UP000309788">
    <property type="component" value="Unassembled WGS sequence"/>
</dbReference>
<dbReference type="EMBL" id="VCEI01000011">
    <property type="protein sequence ID" value="TLU96410.1"/>
    <property type="molecule type" value="Genomic_DNA"/>
</dbReference>
<gene>
    <name evidence="1" type="ORF">FEM55_04560</name>
</gene>
<dbReference type="Gene3D" id="3.40.50.1110">
    <property type="entry name" value="SGNH hydrolase"/>
    <property type="match status" value="1"/>
</dbReference>
<dbReference type="GO" id="GO:0016788">
    <property type="term" value="F:hydrolase activity, acting on ester bonds"/>
    <property type="evidence" value="ECO:0007669"/>
    <property type="project" value="UniProtKB-ARBA"/>
</dbReference>
<proteinExistence type="predicted"/>
<keyword evidence="1" id="KW-0378">Hydrolase</keyword>
<dbReference type="OrthoDB" id="1091634at2"/>
<protein>
    <submittedName>
        <fullName evidence="1">SGNH/GDSL hydrolase family protein</fullName>
    </submittedName>
</protein>
<dbReference type="CDD" id="cd00229">
    <property type="entry name" value="SGNH_hydrolase"/>
    <property type="match status" value="1"/>
</dbReference>
<comment type="caution">
    <text evidence="1">The sequence shown here is derived from an EMBL/GenBank/DDBJ whole genome shotgun (WGS) entry which is preliminary data.</text>
</comment>
<dbReference type="RefSeq" id="WP_138280104.1">
    <property type="nucleotide sequence ID" value="NZ_BMGE01000001.1"/>
</dbReference>
<sequence>MHNPFYKYCIFILITAFWSCKNDDITKEEELIKRDSCVNYIDSLQAVNKETSPAPISSLRSGNVAFGTLVYFYNDSLHHQTAIEISLDSGKTWLEKRCAEIRKTGAVQARYKNSTAESASTKLQFKVYYKRVLIIGNSITINGPLPEKGWMGNWGMAASDSTKDYVHLLSSNLKALNPEVDIVIRNYAEFERSYWWYNFNSLQTLTEFKPDLLIMRIAENTNKDNLYSFQAQYARFIKTLIAKSSAKVICTNSFWKGLEDADNIIKDVTIKDEYIYCDLSSLRNDPSYRAFKQFSDESVGSHPSDKGMKAIAELIAKNL</sequence>
<accession>A0A5R9KJL5</accession>
<dbReference type="AlphaFoldDB" id="A0A5R9KJL5"/>
<organism evidence="1 2">
    <name type="scientific">Dyadobacter sediminis</name>
    <dbReference type="NCBI Taxonomy" id="1493691"/>
    <lineage>
        <taxon>Bacteria</taxon>
        <taxon>Pseudomonadati</taxon>
        <taxon>Bacteroidota</taxon>
        <taxon>Cytophagia</taxon>
        <taxon>Cytophagales</taxon>
        <taxon>Spirosomataceae</taxon>
        <taxon>Dyadobacter</taxon>
    </lineage>
</organism>
<reference evidence="1 2" key="1">
    <citation type="submission" date="2019-05" db="EMBL/GenBank/DDBJ databases">
        <authorList>
            <person name="Qu J.-H."/>
        </authorList>
    </citation>
    <scope>NUCLEOTIDE SEQUENCE [LARGE SCALE GENOMIC DNA]</scope>
    <source>
        <strain evidence="1 2">Z12</strain>
    </source>
</reference>
<evidence type="ECO:0000313" key="2">
    <source>
        <dbReference type="Proteomes" id="UP000309788"/>
    </source>
</evidence>
<keyword evidence="2" id="KW-1185">Reference proteome</keyword>